<dbReference type="EMBL" id="QEKO01000005">
    <property type="protein sequence ID" value="PVY60941.1"/>
    <property type="molecule type" value="Genomic_DNA"/>
</dbReference>
<accession>A0A2U1CIW6</accession>
<feature type="signal peptide" evidence="2">
    <location>
        <begin position="1"/>
        <end position="22"/>
    </location>
</feature>
<name>A0A2U1CIW6_9BURK</name>
<organism evidence="3 4">
    <name type="scientific">Pusillimonas noertemannii</name>
    <dbReference type="NCBI Taxonomy" id="305977"/>
    <lineage>
        <taxon>Bacteria</taxon>
        <taxon>Pseudomonadati</taxon>
        <taxon>Pseudomonadota</taxon>
        <taxon>Betaproteobacteria</taxon>
        <taxon>Burkholderiales</taxon>
        <taxon>Alcaligenaceae</taxon>
        <taxon>Pusillimonas</taxon>
    </lineage>
</organism>
<dbReference type="AlphaFoldDB" id="A0A2U1CIW6"/>
<reference evidence="3 4" key="1">
    <citation type="submission" date="2018-04" db="EMBL/GenBank/DDBJ databases">
        <title>Genomic Encyclopedia of Type Strains, Phase IV (KMG-IV): sequencing the most valuable type-strain genomes for metagenomic binning, comparative biology and taxonomic classification.</title>
        <authorList>
            <person name="Goeker M."/>
        </authorList>
    </citation>
    <scope>NUCLEOTIDE SEQUENCE [LARGE SCALE GENOMIC DNA]</scope>
    <source>
        <strain evidence="3 4">DSM 10065</strain>
    </source>
</reference>
<keyword evidence="4" id="KW-1185">Reference proteome</keyword>
<dbReference type="OrthoDB" id="9955924at2"/>
<evidence type="ECO:0000313" key="4">
    <source>
        <dbReference type="Proteomes" id="UP000246145"/>
    </source>
</evidence>
<feature type="chain" id="PRO_5015763524" evidence="2">
    <location>
        <begin position="23"/>
        <end position="129"/>
    </location>
</feature>
<proteinExistence type="predicted"/>
<protein>
    <submittedName>
        <fullName evidence="3">Uncharacterized protein</fullName>
    </submittedName>
</protein>
<dbReference type="RefSeq" id="WP_116519161.1">
    <property type="nucleotide sequence ID" value="NZ_JACCEX010000005.1"/>
</dbReference>
<gene>
    <name evidence="3" type="ORF">C7440_3102</name>
</gene>
<evidence type="ECO:0000256" key="1">
    <source>
        <dbReference type="SAM" id="MobiDB-lite"/>
    </source>
</evidence>
<dbReference type="Proteomes" id="UP000246145">
    <property type="component" value="Unassembled WGS sequence"/>
</dbReference>
<comment type="caution">
    <text evidence="3">The sequence shown here is derived from an EMBL/GenBank/DDBJ whole genome shotgun (WGS) entry which is preliminary data.</text>
</comment>
<sequence>MNLQRCTALIVLLAAGSSPALAAQASSPDSSRADSVIQAGQGVYTTIGNDGSARVDRNGSYKSLSTHGGSQGVDSDAGGKVLRTPPARHQDARRDSGGAGYENYSLGGFISIERGGPQPEGNSRNDHNR</sequence>
<evidence type="ECO:0000256" key="2">
    <source>
        <dbReference type="SAM" id="SignalP"/>
    </source>
</evidence>
<evidence type="ECO:0000313" key="3">
    <source>
        <dbReference type="EMBL" id="PVY60941.1"/>
    </source>
</evidence>
<feature type="region of interest" description="Disordered" evidence="1">
    <location>
        <begin position="44"/>
        <end position="129"/>
    </location>
</feature>
<keyword evidence="2" id="KW-0732">Signal</keyword>